<comment type="catalytic activity">
    <reaction evidence="18">
        <text>ATP + H2O = ADP + phosphate + H(+)</text>
        <dbReference type="Rhea" id="RHEA:13065"/>
        <dbReference type="ChEBI" id="CHEBI:15377"/>
        <dbReference type="ChEBI" id="CHEBI:15378"/>
        <dbReference type="ChEBI" id="CHEBI:30616"/>
        <dbReference type="ChEBI" id="CHEBI:43474"/>
        <dbReference type="ChEBI" id="CHEBI:456216"/>
        <dbReference type="EC" id="5.6.2.3"/>
    </reaction>
</comment>
<evidence type="ECO:0000256" key="8">
    <source>
        <dbReference type="ARBA" id="ARBA00022801"/>
    </source>
</evidence>
<dbReference type="InterPro" id="IPR006555">
    <property type="entry name" value="ATP-dep_Helicase_C"/>
</dbReference>
<keyword evidence="9 21" id="KW-0347">Helicase</keyword>
<evidence type="ECO:0000256" key="17">
    <source>
        <dbReference type="ARBA" id="ARBA00044969"/>
    </source>
</evidence>
<feature type="domain" description="Helicase ATP-binding" evidence="20">
    <location>
        <begin position="1"/>
        <end position="283"/>
    </location>
</feature>
<dbReference type="SUPFAM" id="SSF52540">
    <property type="entry name" value="P-loop containing nucleoside triphosphate hydrolases"/>
    <property type="match status" value="1"/>
</dbReference>
<evidence type="ECO:0000259" key="20">
    <source>
        <dbReference type="PROSITE" id="PS51193"/>
    </source>
</evidence>
<dbReference type="Gene3D" id="3.40.50.300">
    <property type="entry name" value="P-loop containing nucleotide triphosphate hydrolases"/>
    <property type="match status" value="2"/>
</dbReference>
<evidence type="ECO:0000256" key="18">
    <source>
        <dbReference type="ARBA" id="ARBA00048954"/>
    </source>
</evidence>
<dbReference type="InterPro" id="IPR045028">
    <property type="entry name" value="DinG/Rad3-like"/>
</dbReference>
<comment type="caution">
    <text evidence="21">The sequence shown here is derived from an EMBL/GenBank/DDBJ whole genome shotgun (WGS) entry which is preliminary data.</text>
</comment>
<evidence type="ECO:0000256" key="13">
    <source>
        <dbReference type="ARBA" id="ARBA00023125"/>
    </source>
</evidence>
<feature type="domain" description="Helicase ATP-binding" evidence="19">
    <location>
        <begin position="5"/>
        <end position="247"/>
    </location>
</feature>
<dbReference type="InterPro" id="IPR006554">
    <property type="entry name" value="Helicase-like_DEXD_c2"/>
</dbReference>
<keyword evidence="11" id="KW-0408">Iron</keyword>
<dbReference type="PANTHER" id="PTHR11472:SF1">
    <property type="entry name" value="GENERAL TRANSCRIPTION AND DNA REPAIR FACTOR IIH HELICASE SUBUNIT XPD"/>
    <property type="match status" value="1"/>
</dbReference>
<keyword evidence="12" id="KW-0411">Iron-sulfur</keyword>
<dbReference type="SMART" id="SM00488">
    <property type="entry name" value="DEXDc2"/>
    <property type="match status" value="1"/>
</dbReference>
<dbReference type="EC" id="5.6.2.3" evidence="17"/>
<dbReference type="InterPro" id="IPR001945">
    <property type="entry name" value="RAD3/XPD"/>
</dbReference>
<evidence type="ECO:0000256" key="6">
    <source>
        <dbReference type="ARBA" id="ARBA00022741"/>
    </source>
</evidence>
<dbReference type="PRINTS" id="PR00852">
    <property type="entry name" value="XRODRMPGMNTD"/>
</dbReference>
<dbReference type="PROSITE" id="PS51193">
    <property type="entry name" value="HELICASE_ATP_BIND_2"/>
    <property type="match status" value="1"/>
</dbReference>
<dbReference type="NCBIfam" id="TIGR00604">
    <property type="entry name" value="rad3"/>
    <property type="match status" value="1"/>
</dbReference>
<evidence type="ECO:0000256" key="1">
    <source>
        <dbReference type="ARBA" id="ARBA00001966"/>
    </source>
</evidence>
<evidence type="ECO:0000256" key="3">
    <source>
        <dbReference type="ARBA" id="ARBA00009146"/>
    </source>
</evidence>
<evidence type="ECO:0000256" key="12">
    <source>
        <dbReference type="ARBA" id="ARBA00023014"/>
    </source>
</evidence>
<keyword evidence="4" id="KW-0004">4Fe-4S</keyword>
<dbReference type="PANTHER" id="PTHR11472">
    <property type="entry name" value="DNA REPAIR DEAD HELICASE RAD3/XP-D SUBFAMILY MEMBER"/>
    <property type="match status" value="1"/>
</dbReference>
<keyword evidence="13" id="KW-0238">DNA-binding</keyword>
<evidence type="ECO:0000313" key="21">
    <source>
        <dbReference type="EMBL" id="KAK2952140.1"/>
    </source>
</evidence>
<dbReference type="InterPro" id="IPR027417">
    <property type="entry name" value="P-loop_NTPase"/>
</dbReference>
<dbReference type="Pfam" id="PF06777">
    <property type="entry name" value="HBB"/>
    <property type="match status" value="1"/>
</dbReference>
<dbReference type="CDD" id="cd18788">
    <property type="entry name" value="SF2_C_XPD"/>
    <property type="match status" value="1"/>
</dbReference>
<organism evidence="21 22">
    <name type="scientific">Blattamonas nauphoetae</name>
    <dbReference type="NCBI Taxonomy" id="2049346"/>
    <lineage>
        <taxon>Eukaryota</taxon>
        <taxon>Metamonada</taxon>
        <taxon>Preaxostyla</taxon>
        <taxon>Oxymonadida</taxon>
        <taxon>Blattamonas</taxon>
    </lineage>
</organism>
<comment type="subcellular location">
    <subcellularLocation>
        <location evidence="2">Nucleus</location>
    </subcellularLocation>
</comment>
<dbReference type="InterPro" id="IPR010614">
    <property type="entry name" value="RAD3-like_helicase_DEAD"/>
</dbReference>
<dbReference type="InterPro" id="IPR013020">
    <property type="entry name" value="Rad3/Chl1-like"/>
</dbReference>
<keyword evidence="6" id="KW-0547">Nucleotide-binding</keyword>
<dbReference type="Pfam" id="PF13307">
    <property type="entry name" value="Helicase_C_2"/>
    <property type="match status" value="1"/>
</dbReference>
<evidence type="ECO:0000313" key="22">
    <source>
        <dbReference type="Proteomes" id="UP001281761"/>
    </source>
</evidence>
<dbReference type="InterPro" id="IPR010643">
    <property type="entry name" value="HBB"/>
</dbReference>
<dbReference type="Proteomes" id="UP001281761">
    <property type="component" value="Unassembled WGS sequence"/>
</dbReference>
<evidence type="ECO:0000256" key="15">
    <source>
        <dbReference type="ARBA" id="ARBA00023235"/>
    </source>
</evidence>
<keyword evidence="22" id="KW-1185">Reference proteome</keyword>
<evidence type="ECO:0000256" key="14">
    <source>
        <dbReference type="ARBA" id="ARBA00023204"/>
    </source>
</evidence>
<reference evidence="21 22" key="1">
    <citation type="journal article" date="2022" name="bioRxiv">
        <title>Genomics of Preaxostyla Flagellates Illuminates Evolutionary Transitions and the Path Towards Mitochondrial Loss.</title>
        <authorList>
            <person name="Novak L.V.F."/>
            <person name="Treitli S.C."/>
            <person name="Pyrih J."/>
            <person name="Halakuc P."/>
            <person name="Pipaliya S.V."/>
            <person name="Vacek V."/>
            <person name="Brzon O."/>
            <person name="Soukal P."/>
            <person name="Eme L."/>
            <person name="Dacks J.B."/>
            <person name="Karnkowska A."/>
            <person name="Elias M."/>
            <person name="Hampl V."/>
        </authorList>
    </citation>
    <scope>NUCLEOTIDE SEQUENCE [LARGE SCALE GENOMIC DNA]</scope>
    <source>
        <strain evidence="21">NAU3</strain>
        <tissue evidence="21">Gut</tissue>
    </source>
</reference>
<evidence type="ECO:0000259" key="19">
    <source>
        <dbReference type="PROSITE" id="PS51192"/>
    </source>
</evidence>
<evidence type="ECO:0000256" key="11">
    <source>
        <dbReference type="ARBA" id="ARBA00023004"/>
    </source>
</evidence>
<evidence type="ECO:0000256" key="10">
    <source>
        <dbReference type="ARBA" id="ARBA00022840"/>
    </source>
</evidence>
<evidence type="ECO:0000256" key="2">
    <source>
        <dbReference type="ARBA" id="ARBA00004123"/>
    </source>
</evidence>
<keyword evidence="14" id="KW-0234">DNA repair</keyword>
<protein>
    <recommendedName>
        <fullName evidence="17">DNA 5'-3' helicase</fullName>
        <ecNumber evidence="17">5.6.2.3</ecNumber>
    </recommendedName>
</protein>
<accession>A0ABQ9XLR4</accession>
<dbReference type="SMART" id="SM00491">
    <property type="entry name" value="HELICc2"/>
    <property type="match status" value="1"/>
</dbReference>
<evidence type="ECO:0000256" key="4">
    <source>
        <dbReference type="ARBA" id="ARBA00022485"/>
    </source>
</evidence>
<dbReference type="Pfam" id="PF06733">
    <property type="entry name" value="DEAD_2"/>
    <property type="match status" value="1"/>
</dbReference>
<dbReference type="InterPro" id="IPR014001">
    <property type="entry name" value="Helicase_ATP-bd"/>
</dbReference>
<sequence length="757" mass="86315">MKDLKTILENKGHGILEMPSGTGKTIALTSLIVSYLHSPQGQSKHLRLIYLTRTVAETSKVHQELKRVFACIEQYENSAPTLCCLGISSRLNMCIHPTVSLCQSSPECDSRCRDRTASFVRDQADKNHDIETCHLFNEYWNDTEKQRLSTGVFSLDDLKNLGKERGICPYFLSIKSIETANVIVGCYAYMLDPQINQLIGLQPKEHDIIVFDEAHNIDNSCIDSLSAEVPRRMLDTCEDNIRSLTELIHQRRQTYIDTLNRDRDLMLQEIGREANLDQTEILAMSPYIPTEITQRVIPGSINNSEHFLSFLTFWVKYLKHRFNDNKPFNESPSCFLFNFSQVANKYNLDPLKFLAERLNKLFHTLMVTNLVEYKSLQQLCSFAALVSTHDEGFSVVMEGVTPITQQPQSLAILANQDKFQSTTLRLCCHDPQFVFRPICDTASSVIITSGTLSPLDMYPRLLGFTPVLVRSYTMSISRQCILPMVVTKSPDQIPLSTRFSVRNDPSIVRNFGSLLIEVTRIVPDGVVAFFPSYSFLRSILQSWKEMGTLHQLYNNKLVFVETPDPIETALALHNYQTACDCGRGGLFMCVSRGKVSEGTDSFQGHYGRCMICFGIPYINTESLSLRARLEYLRTKHGITEKEFLSFDAMRAASQCMGRVIRTKDDYGVMIMADKRFSLREKRKKFPAWIQQYLSEAQCNLSTEQTAGPIRSFLRTMGTPIPLQHQIGQSLWSLEHIGEYNEKEKQRILQEQGIHEHI</sequence>
<evidence type="ECO:0000256" key="7">
    <source>
        <dbReference type="ARBA" id="ARBA00022763"/>
    </source>
</evidence>
<dbReference type="InterPro" id="IPR014013">
    <property type="entry name" value="Helic_SF1/SF2_ATP-bd_DinG/Rad3"/>
</dbReference>
<dbReference type="GO" id="GO:0016787">
    <property type="term" value="F:hydrolase activity"/>
    <property type="evidence" value="ECO:0007669"/>
    <property type="project" value="UniProtKB-KW"/>
</dbReference>
<keyword evidence="16" id="KW-0539">Nucleus</keyword>
<proteinExistence type="inferred from homology"/>
<evidence type="ECO:0000256" key="9">
    <source>
        <dbReference type="ARBA" id="ARBA00022806"/>
    </source>
</evidence>
<keyword evidence="8 21" id="KW-0378">Hydrolase</keyword>
<gene>
    <name evidence="21" type="ORF">BLNAU_12991</name>
</gene>
<keyword evidence="7" id="KW-0227">DNA damage</keyword>
<keyword evidence="15" id="KW-0413">Isomerase</keyword>
<name>A0ABQ9XLR4_9EUKA</name>
<keyword evidence="5" id="KW-0479">Metal-binding</keyword>
<dbReference type="EMBL" id="JARBJD010000108">
    <property type="protein sequence ID" value="KAK2952140.1"/>
    <property type="molecule type" value="Genomic_DNA"/>
</dbReference>
<comment type="cofactor">
    <cofactor evidence="1">
        <name>[4Fe-4S] cluster</name>
        <dbReference type="ChEBI" id="CHEBI:49883"/>
    </cofactor>
</comment>
<dbReference type="GO" id="GO:0003678">
    <property type="term" value="F:DNA helicase activity"/>
    <property type="evidence" value="ECO:0007669"/>
    <property type="project" value="UniProtKB-EC"/>
</dbReference>
<evidence type="ECO:0000256" key="5">
    <source>
        <dbReference type="ARBA" id="ARBA00022723"/>
    </source>
</evidence>
<keyword evidence="10" id="KW-0067">ATP-binding</keyword>
<comment type="similarity">
    <text evidence="3">Belongs to the helicase family. RAD3/XPD subfamily.</text>
</comment>
<dbReference type="PROSITE" id="PS51192">
    <property type="entry name" value="HELICASE_ATP_BIND_1"/>
    <property type="match status" value="1"/>
</dbReference>
<evidence type="ECO:0000256" key="16">
    <source>
        <dbReference type="ARBA" id="ARBA00023242"/>
    </source>
</evidence>